<dbReference type="WBParaSite" id="jg19870.1">
    <property type="protein sequence ID" value="jg19870.1"/>
    <property type="gene ID" value="jg19870"/>
</dbReference>
<dbReference type="AlphaFoldDB" id="A0A915DJD1"/>
<evidence type="ECO:0000313" key="1">
    <source>
        <dbReference type="Proteomes" id="UP000887574"/>
    </source>
</evidence>
<accession>A0A915DJD1</accession>
<proteinExistence type="predicted"/>
<protein>
    <submittedName>
        <fullName evidence="2">Uncharacterized protein</fullName>
    </submittedName>
</protein>
<organism evidence="1 2">
    <name type="scientific">Ditylenchus dipsaci</name>
    <dbReference type="NCBI Taxonomy" id="166011"/>
    <lineage>
        <taxon>Eukaryota</taxon>
        <taxon>Metazoa</taxon>
        <taxon>Ecdysozoa</taxon>
        <taxon>Nematoda</taxon>
        <taxon>Chromadorea</taxon>
        <taxon>Rhabditida</taxon>
        <taxon>Tylenchina</taxon>
        <taxon>Tylenchomorpha</taxon>
        <taxon>Sphaerularioidea</taxon>
        <taxon>Anguinidae</taxon>
        <taxon>Anguininae</taxon>
        <taxon>Ditylenchus</taxon>
    </lineage>
</organism>
<reference evidence="2" key="1">
    <citation type="submission" date="2022-11" db="UniProtKB">
        <authorList>
            <consortium name="WormBaseParasite"/>
        </authorList>
    </citation>
    <scope>IDENTIFICATION</scope>
</reference>
<sequence length="352" mass="39434">MDEFQTKNFGFVSKGFWKCDRIFDEEWKSLWHHLVAAIVVVQYLFVVSIQGQCIKSCSDSFRNSLAAIVGSNAVDIDVEMRLLAPFHAVIAHSKSNIVAQRKISWICYSVQKFDGCAHGCVEPESKAKSLRLTNLQQWKSICDASYTHPTAFIDFLRCERAQHEKVAKRCAPLQISSGVSLSDFCKQIQNYSKCYSTVPFTCSPNATQIWSQTLTTVISGTFYFSDALLQSNTRYFCATSKNSIRMPVSMDSAPSLLPTAAATSFQYPSSTMNPYLVRNFPENIESSISTTALVDYWMDDSEWGHQLTTTQLAAAADLKSSALNINGYNAHGKSILCVVLVFHIMILHFLRL</sequence>
<evidence type="ECO:0000313" key="2">
    <source>
        <dbReference type="WBParaSite" id="jg19870.1"/>
    </source>
</evidence>
<name>A0A915DJD1_9BILA</name>
<keyword evidence="1" id="KW-1185">Reference proteome</keyword>
<dbReference type="Proteomes" id="UP000887574">
    <property type="component" value="Unplaced"/>
</dbReference>